<reference evidence="2" key="1">
    <citation type="journal article" date="2022" name="Int. J. Mol. Sci.">
        <title>Draft Genome of Tanacetum Coccineum: Genomic Comparison of Closely Related Tanacetum-Family Plants.</title>
        <authorList>
            <person name="Yamashiro T."/>
            <person name="Shiraishi A."/>
            <person name="Nakayama K."/>
            <person name="Satake H."/>
        </authorList>
    </citation>
    <scope>NUCLEOTIDE SEQUENCE</scope>
</reference>
<feature type="chain" id="PRO_5047008247" evidence="1">
    <location>
        <begin position="23"/>
        <end position="75"/>
    </location>
</feature>
<proteinExistence type="predicted"/>
<evidence type="ECO:0000313" key="2">
    <source>
        <dbReference type="EMBL" id="GJT97610.1"/>
    </source>
</evidence>
<comment type="caution">
    <text evidence="2">The sequence shown here is derived from an EMBL/GenBank/DDBJ whole genome shotgun (WGS) entry which is preliminary data.</text>
</comment>
<feature type="signal peptide" evidence="1">
    <location>
        <begin position="1"/>
        <end position="22"/>
    </location>
</feature>
<dbReference type="EMBL" id="BQNB010020595">
    <property type="protein sequence ID" value="GJT97610.1"/>
    <property type="molecule type" value="Genomic_DNA"/>
</dbReference>
<reference evidence="2" key="2">
    <citation type="submission" date="2022-01" db="EMBL/GenBank/DDBJ databases">
        <authorList>
            <person name="Yamashiro T."/>
            <person name="Shiraishi A."/>
            <person name="Satake H."/>
            <person name="Nakayama K."/>
        </authorList>
    </citation>
    <scope>NUCLEOTIDE SEQUENCE</scope>
</reference>
<sequence length="75" mass="8002">MTSIVLILEGLMCLLPLSSVYPSNIVENVADSDDPSYGEDEKTLVGPSLPPHLEASKKLKILGKRKVASGVPRIA</sequence>
<organism evidence="2 3">
    <name type="scientific">Tanacetum coccineum</name>
    <dbReference type="NCBI Taxonomy" id="301880"/>
    <lineage>
        <taxon>Eukaryota</taxon>
        <taxon>Viridiplantae</taxon>
        <taxon>Streptophyta</taxon>
        <taxon>Embryophyta</taxon>
        <taxon>Tracheophyta</taxon>
        <taxon>Spermatophyta</taxon>
        <taxon>Magnoliopsida</taxon>
        <taxon>eudicotyledons</taxon>
        <taxon>Gunneridae</taxon>
        <taxon>Pentapetalae</taxon>
        <taxon>asterids</taxon>
        <taxon>campanulids</taxon>
        <taxon>Asterales</taxon>
        <taxon>Asteraceae</taxon>
        <taxon>Asteroideae</taxon>
        <taxon>Anthemideae</taxon>
        <taxon>Anthemidinae</taxon>
        <taxon>Tanacetum</taxon>
    </lineage>
</organism>
<name>A0ABQ5IBW1_9ASTR</name>
<accession>A0ABQ5IBW1</accession>
<dbReference type="Proteomes" id="UP001151760">
    <property type="component" value="Unassembled WGS sequence"/>
</dbReference>
<gene>
    <name evidence="2" type="ORF">Tco_1093128</name>
</gene>
<evidence type="ECO:0000256" key="1">
    <source>
        <dbReference type="SAM" id="SignalP"/>
    </source>
</evidence>
<evidence type="ECO:0000313" key="3">
    <source>
        <dbReference type="Proteomes" id="UP001151760"/>
    </source>
</evidence>
<keyword evidence="1" id="KW-0732">Signal</keyword>
<protein>
    <submittedName>
        <fullName evidence="2">Uncharacterized protein</fullName>
    </submittedName>
</protein>
<keyword evidence="3" id="KW-1185">Reference proteome</keyword>